<comment type="caution">
    <text evidence="8">The sequence shown here is derived from an EMBL/GenBank/DDBJ whole genome shotgun (WGS) entry which is preliminary data.</text>
</comment>
<protein>
    <recommendedName>
        <fullName evidence="7">PRA1 family protein</fullName>
    </recommendedName>
</protein>
<dbReference type="Proteomes" id="UP000593562">
    <property type="component" value="Unassembled WGS sequence"/>
</dbReference>
<accession>A0A7J7BWR4</accession>
<comment type="function">
    <text evidence="1 7">May be involved in both secretory and endocytic intracellular trafficking in the endosomal/prevacuolar compartments.</text>
</comment>
<evidence type="ECO:0000256" key="3">
    <source>
        <dbReference type="ARBA" id="ARBA00006483"/>
    </source>
</evidence>
<keyword evidence="7" id="KW-0813">Transport</keyword>
<evidence type="ECO:0000256" key="5">
    <source>
        <dbReference type="ARBA" id="ARBA00022989"/>
    </source>
</evidence>
<keyword evidence="5 7" id="KW-1133">Transmembrane helix</keyword>
<dbReference type="AlphaFoldDB" id="A0A7J7BWR4"/>
<dbReference type="GO" id="GO:0016020">
    <property type="term" value="C:membrane"/>
    <property type="evidence" value="ECO:0007669"/>
    <property type="project" value="UniProtKB-SubCell"/>
</dbReference>
<name>A0A7J7BWR4_TRIWF</name>
<keyword evidence="6 7" id="KW-0472">Membrane</keyword>
<feature type="transmembrane region" description="Helical" evidence="7">
    <location>
        <begin position="140"/>
        <end position="157"/>
    </location>
</feature>
<evidence type="ECO:0000313" key="8">
    <source>
        <dbReference type="EMBL" id="KAF5726057.1"/>
    </source>
</evidence>
<reference evidence="8 9" key="1">
    <citation type="journal article" date="2020" name="Nat. Commun.">
        <title>Genome of Tripterygium wilfordii and identification of cytochrome P450 involved in triptolide biosynthesis.</title>
        <authorList>
            <person name="Tu L."/>
            <person name="Su P."/>
            <person name="Zhang Z."/>
            <person name="Gao L."/>
            <person name="Wang J."/>
            <person name="Hu T."/>
            <person name="Zhou J."/>
            <person name="Zhang Y."/>
            <person name="Zhao Y."/>
            <person name="Liu Y."/>
            <person name="Song Y."/>
            <person name="Tong Y."/>
            <person name="Lu Y."/>
            <person name="Yang J."/>
            <person name="Xu C."/>
            <person name="Jia M."/>
            <person name="Peters R.J."/>
            <person name="Huang L."/>
            <person name="Gao W."/>
        </authorList>
    </citation>
    <scope>NUCLEOTIDE SEQUENCE [LARGE SCALE GENOMIC DNA]</scope>
    <source>
        <strain evidence="9">cv. XIE 37</strain>
        <tissue evidence="8">Leaf</tissue>
    </source>
</reference>
<feature type="transmembrane region" description="Helical" evidence="7">
    <location>
        <begin position="61"/>
        <end position="80"/>
    </location>
</feature>
<keyword evidence="4 7" id="KW-0812">Transmembrane</keyword>
<dbReference type="Pfam" id="PF03208">
    <property type="entry name" value="PRA1"/>
    <property type="match status" value="1"/>
</dbReference>
<evidence type="ECO:0000256" key="4">
    <source>
        <dbReference type="ARBA" id="ARBA00022692"/>
    </source>
</evidence>
<dbReference type="InterPro" id="IPR004895">
    <property type="entry name" value="Prenylated_rab_accept_PRA1"/>
</dbReference>
<dbReference type="PANTHER" id="PTHR19317:SF76">
    <property type="entry name" value="PRA1 FAMILY PROTEIN C"/>
    <property type="match status" value="1"/>
</dbReference>
<evidence type="ECO:0000256" key="6">
    <source>
        <dbReference type="ARBA" id="ARBA00023136"/>
    </source>
</evidence>
<dbReference type="GO" id="GO:0016192">
    <property type="term" value="P:vesicle-mediated transport"/>
    <property type="evidence" value="ECO:0007669"/>
    <property type="project" value="TreeGrafter"/>
</dbReference>
<feature type="transmembrane region" description="Helical" evidence="7">
    <location>
        <begin position="86"/>
        <end position="102"/>
    </location>
</feature>
<evidence type="ECO:0000256" key="7">
    <source>
        <dbReference type="RuleBase" id="RU363107"/>
    </source>
</evidence>
<keyword evidence="9" id="KW-1185">Reference proteome</keyword>
<dbReference type="InParanoid" id="A0A7J7BWR4"/>
<evidence type="ECO:0000256" key="2">
    <source>
        <dbReference type="ARBA" id="ARBA00004127"/>
    </source>
</evidence>
<dbReference type="GO" id="GO:0005794">
    <property type="term" value="C:Golgi apparatus"/>
    <property type="evidence" value="ECO:0007669"/>
    <property type="project" value="TreeGrafter"/>
</dbReference>
<sequence length="191" mass="21311">MTRYGTIPTEPVAPSRQQIAKERIQSSIGTPRSWKEMVQLQSLNIPSNLNESVERIRTNGAFFRANYLIIILFLIFFNLLWQPMSLIVFLTMIIAWLFLYFLRDDHIMIFGLVIHDQLVMIALLAATIVMLSVTSVTDKIVMALSTGVVVVLVHGALRTTNDLVVVDPELGGEGTNTPLRDAASASYSLSM</sequence>
<feature type="transmembrane region" description="Helical" evidence="7">
    <location>
        <begin position="109"/>
        <end position="134"/>
    </location>
</feature>
<gene>
    <name evidence="8" type="ORF">HS088_TW23G00796</name>
</gene>
<organism evidence="8 9">
    <name type="scientific">Tripterygium wilfordii</name>
    <name type="common">Thunder God vine</name>
    <dbReference type="NCBI Taxonomy" id="458696"/>
    <lineage>
        <taxon>Eukaryota</taxon>
        <taxon>Viridiplantae</taxon>
        <taxon>Streptophyta</taxon>
        <taxon>Embryophyta</taxon>
        <taxon>Tracheophyta</taxon>
        <taxon>Spermatophyta</taxon>
        <taxon>Magnoliopsida</taxon>
        <taxon>eudicotyledons</taxon>
        <taxon>Gunneridae</taxon>
        <taxon>Pentapetalae</taxon>
        <taxon>rosids</taxon>
        <taxon>fabids</taxon>
        <taxon>Celastrales</taxon>
        <taxon>Celastraceae</taxon>
        <taxon>Tripterygium</taxon>
    </lineage>
</organism>
<dbReference type="GO" id="GO:0005783">
    <property type="term" value="C:endoplasmic reticulum"/>
    <property type="evidence" value="ECO:0007669"/>
    <property type="project" value="TreeGrafter"/>
</dbReference>
<comment type="subcellular location">
    <subcellularLocation>
        <location evidence="2">Endomembrane system</location>
        <topology evidence="2">Multi-pass membrane protein</topology>
    </subcellularLocation>
    <subcellularLocation>
        <location evidence="7">Membrane</location>
        <topology evidence="7">Multi-pass membrane protein</topology>
    </subcellularLocation>
</comment>
<evidence type="ECO:0000313" key="9">
    <source>
        <dbReference type="Proteomes" id="UP000593562"/>
    </source>
</evidence>
<proteinExistence type="inferred from homology"/>
<dbReference type="PANTHER" id="PTHR19317">
    <property type="entry name" value="PRENYLATED RAB ACCEPTOR 1-RELATED"/>
    <property type="match status" value="1"/>
</dbReference>
<evidence type="ECO:0000256" key="1">
    <source>
        <dbReference type="ARBA" id="ARBA00002501"/>
    </source>
</evidence>
<comment type="similarity">
    <text evidence="3 7">Belongs to the PRA1 family.</text>
</comment>
<dbReference type="EMBL" id="JAAARO010000023">
    <property type="protein sequence ID" value="KAF5726057.1"/>
    <property type="molecule type" value="Genomic_DNA"/>
</dbReference>